<protein>
    <submittedName>
        <fullName evidence="1">Uncharacterized protein</fullName>
    </submittedName>
</protein>
<dbReference type="AlphaFoldDB" id="A0AAN7ZP87"/>
<name>A0AAN7ZP87_9PEZI</name>
<reference evidence="1" key="1">
    <citation type="submission" date="2023-08" db="EMBL/GenBank/DDBJ databases">
        <title>Black Yeasts Isolated from many extreme environments.</title>
        <authorList>
            <person name="Coleine C."/>
            <person name="Stajich J.E."/>
            <person name="Selbmann L."/>
        </authorList>
    </citation>
    <scope>NUCLEOTIDE SEQUENCE</scope>
    <source>
        <strain evidence="1">CCFEE 5810</strain>
    </source>
</reference>
<gene>
    <name evidence="1" type="ORF">LTR97_003502</name>
</gene>
<dbReference type="EMBL" id="JAVRQU010000005">
    <property type="protein sequence ID" value="KAK5702557.1"/>
    <property type="molecule type" value="Genomic_DNA"/>
</dbReference>
<evidence type="ECO:0000313" key="2">
    <source>
        <dbReference type="Proteomes" id="UP001310594"/>
    </source>
</evidence>
<comment type="caution">
    <text evidence="1">The sequence shown here is derived from an EMBL/GenBank/DDBJ whole genome shotgun (WGS) entry which is preliminary data.</text>
</comment>
<sequence>MSISILFPGERYPLKPPSRLGLGSLHSLESPAPAPILSDSDVSATEAVPNEVLWQETELGLIRLSIDVFGALLTAHDWDSPLIEDHLSPRVVNRCWAQDQRWAADSRQELVDKVRSKIAKHPDHYFSIREDSVSAEINDEEGLKATVWVPATVKGFVDGDEGRIVREWIVQMHWRRRTIGGGPQNFAGRRWVCVRMIACSAAGGFVGMG</sequence>
<evidence type="ECO:0000313" key="1">
    <source>
        <dbReference type="EMBL" id="KAK5702557.1"/>
    </source>
</evidence>
<accession>A0AAN7ZP87</accession>
<dbReference type="Proteomes" id="UP001310594">
    <property type="component" value="Unassembled WGS sequence"/>
</dbReference>
<proteinExistence type="predicted"/>
<organism evidence="1 2">
    <name type="scientific">Elasticomyces elasticus</name>
    <dbReference type="NCBI Taxonomy" id="574655"/>
    <lineage>
        <taxon>Eukaryota</taxon>
        <taxon>Fungi</taxon>
        <taxon>Dikarya</taxon>
        <taxon>Ascomycota</taxon>
        <taxon>Pezizomycotina</taxon>
        <taxon>Dothideomycetes</taxon>
        <taxon>Dothideomycetidae</taxon>
        <taxon>Mycosphaerellales</taxon>
        <taxon>Teratosphaeriaceae</taxon>
        <taxon>Elasticomyces</taxon>
    </lineage>
</organism>